<name>A0A2N5ZDE9_MUIH1</name>
<dbReference type="Proteomes" id="UP000234857">
    <property type="component" value="Unassembled WGS sequence"/>
</dbReference>
<evidence type="ECO:0000313" key="1">
    <source>
        <dbReference type="EMBL" id="PLX16696.1"/>
    </source>
</evidence>
<dbReference type="EMBL" id="PKTG01000107">
    <property type="protein sequence ID" value="PLX16696.1"/>
    <property type="molecule type" value="Genomic_DNA"/>
</dbReference>
<evidence type="ECO:0008006" key="3">
    <source>
        <dbReference type="Google" id="ProtNLM"/>
    </source>
</evidence>
<sequence>MIGIPFLLEYINNPILAYIRLNRSDGGEKMAAMVRVNKVKVKIRENPRDVDSYLNLKKLYIKNGQEESAIKCLNKLYRMTGEKEYLEEIRVLSCKNYFKLLDKFQYQMKDGVL</sequence>
<proteinExistence type="predicted"/>
<evidence type="ECO:0000313" key="2">
    <source>
        <dbReference type="Proteomes" id="UP000234857"/>
    </source>
</evidence>
<reference evidence="1 2" key="1">
    <citation type="submission" date="2017-11" db="EMBL/GenBank/DDBJ databases">
        <title>Genome-resolved metagenomics identifies genetic mobility, metabolic interactions, and unexpected diversity in perchlorate-reducing communities.</title>
        <authorList>
            <person name="Barnum T.P."/>
            <person name="Figueroa I.A."/>
            <person name="Carlstrom C.I."/>
            <person name="Lucas L.N."/>
            <person name="Engelbrektson A.L."/>
            <person name="Coates J.D."/>
        </authorList>
    </citation>
    <scope>NUCLEOTIDE SEQUENCE [LARGE SCALE GENOMIC DNA]</scope>
    <source>
        <strain evidence="1">BM706</strain>
    </source>
</reference>
<dbReference type="Gene3D" id="1.25.40.10">
    <property type="entry name" value="Tetratricopeptide repeat domain"/>
    <property type="match status" value="1"/>
</dbReference>
<protein>
    <recommendedName>
        <fullName evidence="3">Bacterial transcriptional activator domain-containing protein</fullName>
    </recommendedName>
</protein>
<dbReference type="InterPro" id="IPR011990">
    <property type="entry name" value="TPR-like_helical_dom_sf"/>
</dbReference>
<gene>
    <name evidence="1" type="ORF">C0601_09470</name>
</gene>
<dbReference type="AlphaFoldDB" id="A0A2N5ZDE9"/>
<organism evidence="1 2">
    <name type="scientific">Muiribacterium halophilum</name>
    <dbReference type="NCBI Taxonomy" id="2053465"/>
    <lineage>
        <taxon>Bacteria</taxon>
        <taxon>Candidatus Muiribacteriota</taxon>
        <taxon>Candidatus Muiribacteriia</taxon>
        <taxon>Candidatus Muiribacteriales</taxon>
        <taxon>Candidatus Muiribacteriaceae</taxon>
        <taxon>Candidatus Muiribacterium</taxon>
    </lineage>
</organism>
<comment type="caution">
    <text evidence="1">The sequence shown here is derived from an EMBL/GenBank/DDBJ whole genome shotgun (WGS) entry which is preliminary data.</text>
</comment>
<accession>A0A2N5ZDE9</accession>